<keyword evidence="2" id="KW-1185">Reference proteome</keyword>
<dbReference type="EMBL" id="JANUCP010000003">
    <property type="protein sequence ID" value="MCS3919637.1"/>
    <property type="molecule type" value="Genomic_DNA"/>
</dbReference>
<evidence type="ECO:0000313" key="1">
    <source>
        <dbReference type="EMBL" id="MCS3919637.1"/>
    </source>
</evidence>
<sequence length="488" mass="54435">MLWRVGVSCADITPPLHIPELGFVPRQHRFQGIHDPLFAKALAAETDDGAAIIVTADAIGFHRNLLGEGKDFIAEFRKRVSQVTGVAFDAIMLAASHAHSTPETIGLTPLREVEGAAEWVEVLLDKLVACAVSAWKERKPAKAYVSVGEVIGVSWSRRIVGKDGKVYRLPDRPPDEQVDREDYDPQLGILLFRRSDGDIVLVNFTCHPTVVQVNDLVSADYPGAMMRFVESLLPNCKMCLFTQGACGDVNTVYQTTSDFDDVALYGMALAGEVIKQVALLRLHYGHPEREKVAQTFRRISGWRSAELTPHIAFAQSEFVLPQRTDLPDPSEAEAKYREALAKVDGQIWWMRSERPLSEEEKRMGAEVRNAWERWQTALRGRNEWERRAEVQVIRLGEAALVGVSGELFVSLGLSIKRSSPFPFTFIVGYANGYNGYLSPEEAWEQGGYEVSIGQWAMCGQRSGEIVVSTAERLLEVVARQDFCERGLQ</sequence>
<evidence type="ECO:0008006" key="3">
    <source>
        <dbReference type="Google" id="ProtNLM"/>
    </source>
</evidence>
<organism evidence="1 2">
    <name type="scientific">Candidatus Fervidibacter sacchari</name>
    <dbReference type="NCBI Taxonomy" id="1448929"/>
    <lineage>
        <taxon>Bacteria</taxon>
        <taxon>Candidatus Fervidibacterota</taxon>
        <taxon>Candidatus Fervidibacter</taxon>
    </lineage>
</organism>
<accession>A0ABT2ENX9</accession>
<protein>
    <recommendedName>
        <fullName evidence="3">Neutral/alkaline non-lysosomal ceramidase N-terminal domain-containing protein</fullName>
    </recommendedName>
</protein>
<dbReference type="Proteomes" id="UP001204798">
    <property type="component" value="Unassembled WGS sequence"/>
</dbReference>
<gene>
    <name evidence="1" type="ORF">M2350_002050</name>
</gene>
<dbReference type="RefSeq" id="WP_259096263.1">
    <property type="nucleotide sequence ID" value="NZ_CP130454.1"/>
</dbReference>
<reference evidence="1 2" key="1">
    <citation type="submission" date="2022-08" db="EMBL/GenBank/DDBJ databases">
        <title>Bacterial and archaeal communities from various locations to study Microbial Dark Matter (Phase II).</title>
        <authorList>
            <person name="Stepanauskas R."/>
        </authorList>
    </citation>
    <scope>NUCLEOTIDE SEQUENCE [LARGE SCALE GENOMIC DNA]</scope>
    <source>
        <strain evidence="1 2">PD1</strain>
    </source>
</reference>
<proteinExistence type="predicted"/>
<comment type="caution">
    <text evidence="1">The sequence shown here is derived from an EMBL/GenBank/DDBJ whole genome shotgun (WGS) entry which is preliminary data.</text>
</comment>
<name>A0ABT2ENX9_9BACT</name>
<evidence type="ECO:0000313" key="2">
    <source>
        <dbReference type="Proteomes" id="UP001204798"/>
    </source>
</evidence>